<evidence type="ECO:0000256" key="1">
    <source>
        <dbReference type="SAM" id="MobiDB-lite"/>
    </source>
</evidence>
<name>A0A0P1BL96_9BASI</name>
<accession>A0A0P1BL96</accession>
<feature type="region of interest" description="Disordered" evidence="1">
    <location>
        <begin position="74"/>
        <end position="95"/>
    </location>
</feature>
<protein>
    <submittedName>
        <fullName evidence="2">Uncharacterized protein</fullName>
    </submittedName>
</protein>
<reference evidence="2 3" key="1">
    <citation type="submission" date="2014-09" db="EMBL/GenBank/DDBJ databases">
        <authorList>
            <person name="Magalhaes I.L.F."/>
            <person name="Oliveira U."/>
            <person name="Santos F.R."/>
            <person name="Vidigal T.H.D.A."/>
            <person name="Brescovit A.D."/>
            <person name="Santos A.J."/>
        </authorList>
    </citation>
    <scope>NUCLEOTIDE SEQUENCE [LARGE SCALE GENOMIC DNA]</scope>
</reference>
<sequence>MPAGAALVSAQAHSIEVGPESTSSEATWWDGLLKAVPKKKRIDQTYHASESAALQQSSLLQSCISQFYLVDPSQPNKTSSKDETLSSDGIPPQKSCTFTNMPAHQHLPDGNGGVAKIQSSSVGIRAVTASFYSRCSTSLGSSAQHRSWARVEHFRGDLVGWAFESGAEEESQP</sequence>
<evidence type="ECO:0000313" key="2">
    <source>
        <dbReference type="EMBL" id="CEH17103.1"/>
    </source>
</evidence>
<dbReference type="EMBL" id="CCYA01000254">
    <property type="protein sequence ID" value="CEH17103.1"/>
    <property type="molecule type" value="Genomic_DNA"/>
</dbReference>
<organism evidence="2 3">
    <name type="scientific">Ceraceosorus bombacis</name>
    <dbReference type="NCBI Taxonomy" id="401625"/>
    <lineage>
        <taxon>Eukaryota</taxon>
        <taxon>Fungi</taxon>
        <taxon>Dikarya</taxon>
        <taxon>Basidiomycota</taxon>
        <taxon>Ustilaginomycotina</taxon>
        <taxon>Exobasidiomycetes</taxon>
        <taxon>Ceraceosorales</taxon>
        <taxon>Ceraceosoraceae</taxon>
        <taxon>Ceraceosorus</taxon>
    </lineage>
</organism>
<dbReference type="AlphaFoldDB" id="A0A0P1BL96"/>
<dbReference type="Proteomes" id="UP000054845">
    <property type="component" value="Unassembled WGS sequence"/>
</dbReference>
<feature type="region of interest" description="Disordered" evidence="1">
    <location>
        <begin position="1"/>
        <end position="21"/>
    </location>
</feature>
<keyword evidence="3" id="KW-1185">Reference proteome</keyword>
<proteinExistence type="predicted"/>
<evidence type="ECO:0000313" key="3">
    <source>
        <dbReference type="Proteomes" id="UP000054845"/>
    </source>
</evidence>